<evidence type="ECO:0000256" key="6">
    <source>
        <dbReference type="PIRSR" id="PIRSR617867-1"/>
    </source>
</evidence>
<accession>A0A848I996</accession>
<keyword evidence="4" id="KW-0904">Protein phosphatase</keyword>
<comment type="similarity">
    <text evidence="1">Belongs to the low molecular weight phosphotyrosine protein phosphatase family.</text>
</comment>
<evidence type="ECO:0000256" key="2">
    <source>
        <dbReference type="ARBA" id="ARBA00013064"/>
    </source>
</evidence>
<feature type="active site" description="Nucleophile" evidence="6">
    <location>
        <position position="10"/>
    </location>
</feature>
<evidence type="ECO:0000313" key="8">
    <source>
        <dbReference type="EMBL" id="NML96694.1"/>
    </source>
</evidence>
<dbReference type="GO" id="GO:0004725">
    <property type="term" value="F:protein tyrosine phosphatase activity"/>
    <property type="evidence" value="ECO:0007669"/>
    <property type="project" value="UniProtKB-EC"/>
</dbReference>
<dbReference type="InterPro" id="IPR036196">
    <property type="entry name" value="Ptyr_pPase_sf"/>
</dbReference>
<comment type="catalytic activity">
    <reaction evidence="5">
        <text>O-phospho-L-tyrosyl-[protein] + H2O = L-tyrosyl-[protein] + phosphate</text>
        <dbReference type="Rhea" id="RHEA:10684"/>
        <dbReference type="Rhea" id="RHEA-COMP:10136"/>
        <dbReference type="Rhea" id="RHEA-COMP:20101"/>
        <dbReference type="ChEBI" id="CHEBI:15377"/>
        <dbReference type="ChEBI" id="CHEBI:43474"/>
        <dbReference type="ChEBI" id="CHEBI:46858"/>
        <dbReference type="ChEBI" id="CHEBI:61978"/>
        <dbReference type="EC" id="3.1.3.48"/>
    </reaction>
</comment>
<dbReference type="AlphaFoldDB" id="A0A848I996"/>
<reference evidence="8 9" key="1">
    <citation type="submission" date="2020-04" db="EMBL/GenBank/DDBJ databases">
        <title>Paraburkholderia sp. RP-4-7 isolated from soil.</title>
        <authorList>
            <person name="Dahal R.H."/>
        </authorList>
    </citation>
    <scope>NUCLEOTIDE SEQUENCE [LARGE SCALE GENOMIC DNA]</scope>
    <source>
        <strain evidence="8 9">RP-4-7</strain>
    </source>
</reference>
<dbReference type="SUPFAM" id="SSF52788">
    <property type="entry name" value="Phosphotyrosine protein phosphatases I"/>
    <property type="match status" value="1"/>
</dbReference>
<organism evidence="8 9">
    <name type="scientific">Paraburkholderia polaris</name>
    <dbReference type="NCBI Taxonomy" id="2728848"/>
    <lineage>
        <taxon>Bacteria</taxon>
        <taxon>Pseudomonadati</taxon>
        <taxon>Pseudomonadota</taxon>
        <taxon>Betaproteobacteria</taxon>
        <taxon>Burkholderiales</taxon>
        <taxon>Burkholderiaceae</taxon>
        <taxon>Paraburkholderia</taxon>
    </lineage>
</organism>
<evidence type="ECO:0000256" key="5">
    <source>
        <dbReference type="ARBA" id="ARBA00051722"/>
    </source>
</evidence>
<dbReference type="PANTHER" id="PTHR11717">
    <property type="entry name" value="LOW MOLECULAR WEIGHT PROTEIN TYROSINE PHOSPHATASE"/>
    <property type="match status" value="1"/>
</dbReference>
<gene>
    <name evidence="8" type="ORF">HHL24_01770</name>
</gene>
<keyword evidence="9" id="KW-1185">Reference proteome</keyword>
<dbReference type="EMBL" id="JABBGJ010000002">
    <property type="protein sequence ID" value="NML96694.1"/>
    <property type="molecule type" value="Genomic_DNA"/>
</dbReference>
<dbReference type="EC" id="3.1.3.48" evidence="2"/>
<feature type="active site" description="Proton donor" evidence="6">
    <location>
        <position position="115"/>
    </location>
</feature>
<dbReference type="RefSeq" id="WP_169483671.1">
    <property type="nucleotide sequence ID" value="NZ_JABBGJ010000002.1"/>
</dbReference>
<evidence type="ECO:0000313" key="9">
    <source>
        <dbReference type="Proteomes" id="UP000544134"/>
    </source>
</evidence>
<feature type="domain" description="Phosphotyrosine protein phosphatase I" evidence="7">
    <location>
        <begin position="4"/>
        <end position="141"/>
    </location>
</feature>
<evidence type="ECO:0000256" key="3">
    <source>
        <dbReference type="ARBA" id="ARBA00022801"/>
    </source>
</evidence>
<protein>
    <recommendedName>
        <fullName evidence="2">protein-tyrosine-phosphatase</fullName>
        <ecNumber evidence="2">3.1.3.48</ecNumber>
    </recommendedName>
</protein>
<dbReference type="Gene3D" id="3.40.50.2300">
    <property type="match status" value="1"/>
</dbReference>
<name>A0A848I996_9BURK</name>
<feature type="active site" evidence="6">
    <location>
        <position position="16"/>
    </location>
</feature>
<dbReference type="InterPro" id="IPR023485">
    <property type="entry name" value="Ptyr_pPase"/>
</dbReference>
<sequence length="149" mass="16661">MNISSILIVCTGNICRSPMAAGVLGAALPRLSVQSAGLQALIGQPADRAAIELLRARKIDISAHRAQQLNRWLCSTADLILVMDSEQKNAIERHSPVLTGRVYKLGHHEHLDIPDPYRKGQKAFERSFNLIDASVERWTQYIEYLEMAR</sequence>
<evidence type="ECO:0000256" key="4">
    <source>
        <dbReference type="ARBA" id="ARBA00022912"/>
    </source>
</evidence>
<dbReference type="PANTHER" id="PTHR11717:SF31">
    <property type="entry name" value="LOW MOLECULAR WEIGHT PROTEIN-TYROSINE-PHOSPHATASE ETP-RELATED"/>
    <property type="match status" value="1"/>
</dbReference>
<evidence type="ECO:0000259" key="7">
    <source>
        <dbReference type="SMART" id="SM00226"/>
    </source>
</evidence>
<keyword evidence="3" id="KW-0378">Hydrolase</keyword>
<evidence type="ECO:0000256" key="1">
    <source>
        <dbReference type="ARBA" id="ARBA00011063"/>
    </source>
</evidence>
<dbReference type="Pfam" id="PF01451">
    <property type="entry name" value="LMWPc"/>
    <property type="match status" value="1"/>
</dbReference>
<dbReference type="PRINTS" id="PR00719">
    <property type="entry name" value="LMWPTPASE"/>
</dbReference>
<dbReference type="CDD" id="cd16343">
    <property type="entry name" value="LMWPTP"/>
    <property type="match status" value="1"/>
</dbReference>
<proteinExistence type="inferred from homology"/>
<dbReference type="Proteomes" id="UP000544134">
    <property type="component" value="Unassembled WGS sequence"/>
</dbReference>
<dbReference type="InterPro" id="IPR050438">
    <property type="entry name" value="LMW_PTPase"/>
</dbReference>
<comment type="caution">
    <text evidence="8">The sequence shown here is derived from an EMBL/GenBank/DDBJ whole genome shotgun (WGS) entry which is preliminary data.</text>
</comment>
<dbReference type="InterPro" id="IPR017867">
    <property type="entry name" value="Tyr_phospatase_low_mol_wt"/>
</dbReference>
<dbReference type="SMART" id="SM00226">
    <property type="entry name" value="LMWPc"/>
    <property type="match status" value="1"/>
</dbReference>